<evidence type="ECO:0000313" key="3">
    <source>
        <dbReference type="Proteomes" id="UP000215914"/>
    </source>
</evidence>
<sequence length="153" mass="17832">MRQVICEKSSGRVVPLGFVWNGWAHPKANYLAWRAAADCLRTKSALARRGMGLNGDLCCRCGLEAEDTNHLFIKCLVVRCIWWQLSVWMRISIPTDSHSVTERLAFFTNQLGSKRWKKWSLWLLWQLFGGFGSAEMTSFSMARRSRTTEWWRR</sequence>
<keyword evidence="2" id="KW-0808">Transferase</keyword>
<gene>
    <name evidence="2" type="ORF">HanXRQr2_Chr03g0090601</name>
</gene>
<proteinExistence type="predicted"/>
<dbReference type="Proteomes" id="UP000215914">
    <property type="component" value="Unassembled WGS sequence"/>
</dbReference>
<dbReference type="AlphaFoldDB" id="A0A9K3JC28"/>
<comment type="caution">
    <text evidence="2">The sequence shown here is derived from an EMBL/GenBank/DDBJ whole genome shotgun (WGS) entry which is preliminary data.</text>
</comment>
<keyword evidence="2" id="KW-0695">RNA-directed DNA polymerase</keyword>
<dbReference type="EMBL" id="MNCJ02000318">
    <property type="protein sequence ID" value="KAF5812788.1"/>
    <property type="molecule type" value="Genomic_DNA"/>
</dbReference>
<evidence type="ECO:0000259" key="1">
    <source>
        <dbReference type="Pfam" id="PF13966"/>
    </source>
</evidence>
<reference evidence="2" key="2">
    <citation type="submission" date="2020-06" db="EMBL/GenBank/DDBJ databases">
        <title>Helianthus annuus Genome sequencing and assembly Release 2.</title>
        <authorList>
            <person name="Gouzy J."/>
            <person name="Langlade N."/>
            <person name="Munos S."/>
        </authorList>
    </citation>
    <scope>NUCLEOTIDE SEQUENCE</scope>
    <source>
        <tissue evidence="2">Leaves</tissue>
    </source>
</reference>
<feature type="domain" description="Reverse transcriptase zinc-binding" evidence="1">
    <location>
        <begin position="11"/>
        <end position="82"/>
    </location>
</feature>
<keyword evidence="2" id="KW-0548">Nucleotidyltransferase</keyword>
<name>A0A9K3JC28_HELAN</name>
<reference evidence="2" key="1">
    <citation type="journal article" date="2017" name="Nature">
        <title>The sunflower genome provides insights into oil metabolism, flowering and Asterid evolution.</title>
        <authorList>
            <person name="Badouin H."/>
            <person name="Gouzy J."/>
            <person name="Grassa C.J."/>
            <person name="Murat F."/>
            <person name="Staton S.E."/>
            <person name="Cottret L."/>
            <person name="Lelandais-Briere C."/>
            <person name="Owens G.L."/>
            <person name="Carrere S."/>
            <person name="Mayjonade B."/>
            <person name="Legrand L."/>
            <person name="Gill N."/>
            <person name="Kane N.C."/>
            <person name="Bowers J.E."/>
            <person name="Hubner S."/>
            <person name="Bellec A."/>
            <person name="Berard A."/>
            <person name="Berges H."/>
            <person name="Blanchet N."/>
            <person name="Boniface M.C."/>
            <person name="Brunel D."/>
            <person name="Catrice O."/>
            <person name="Chaidir N."/>
            <person name="Claudel C."/>
            <person name="Donnadieu C."/>
            <person name="Faraut T."/>
            <person name="Fievet G."/>
            <person name="Helmstetter N."/>
            <person name="King M."/>
            <person name="Knapp S.J."/>
            <person name="Lai Z."/>
            <person name="Le Paslier M.C."/>
            <person name="Lippi Y."/>
            <person name="Lorenzon L."/>
            <person name="Mandel J.R."/>
            <person name="Marage G."/>
            <person name="Marchand G."/>
            <person name="Marquand E."/>
            <person name="Bret-Mestries E."/>
            <person name="Morien E."/>
            <person name="Nambeesan S."/>
            <person name="Nguyen T."/>
            <person name="Pegot-Espagnet P."/>
            <person name="Pouilly N."/>
            <person name="Raftis F."/>
            <person name="Sallet E."/>
            <person name="Schiex T."/>
            <person name="Thomas J."/>
            <person name="Vandecasteele C."/>
            <person name="Vares D."/>
            <person name="Vear F."/>
            <person name="Vautrin S."/>
            <person name="Crespi M."/>
            <person name="Mangin B."/>
            <person name="Burke J.M."/>
            <person name="Salse J."/>
            <person name="Munos S."/>
            <person name="Vincourt P."/>
            <person name="Rieseberg L.H."/>
            <person name="Langlade N.B."/>
        </authorList>
    </citation>
    <scope>NUCLEOTIDE SEQUENCE</scope>
    <source>
        <tissue evidence="2">Leaves</tissue>
    </source>
</reference>
<protein>
    <submittedName>
        <fullName evidence="2">Reverse transcriptase zinc-binding domain-containing protein</fullName>
    </submittedName>
</protein>
<organism evidence="2 3">
    <name type="scientific">Helianthus annuus</name>
    <name type="common">Common sunflower</name>
    <dbReference type="NCBI Taxonomy" id="4232"/>
    <lineage>
        <taxon>Eukaryota</taxon>
        <taxon>Viridiplantae</taxon>
        <taxon>Streptophyta</taxon>
        <taxon>Embryophyta</taxon>
        <taxon>Tracheophyta</taxon>
        <taxon>Spermatophyta</taxon>
        <taxon>Magnoliopsida</taxon>
        <taxon>eudicotyledons</taxon>
        <taxon>Gunneridae</taxon>
        <taxon>Pentapetalae</taxon>
        <taxon>asterids</taxon>
        <taxon>campanulids</taxon>
        <taxon>Asterales</taxon>
        <taxon>Asteraceae</taxon>
        <taxon>Asteroideae</taxon>
        <taxon>Heliantheae alliance</taxon>
        <taxon>Heliantheae</taxon>
        <taxon>Helianthus</taxon>
    </lineage>
</organism>
<dbReference type="Gramene" id="mRNA:HanXRQr2_Chr03g0090601">
    <property type="protein sequence ID" value="CDS:HanXRQr2_Chr03g0090601.1"/>
    <property type="gene ID" value="HanXRQr2_Chr03g0090601"/>
</dbReference>
<dbReference type="InterPro" id="IPR026960">
    <property type="entry name" value="RVT-Znf"/>
</dbReference>
<evidence type="ECO:0000313" key="2">
    <source>
        <dbReference type="EMBL" id="KAF5812788.1"/>
    </source>
</evidence>
<accession>A0A9K3JC28</accession>
<dbReference type="GO" id="GO:0003964">
    <property type="term" value="F:RNA-directed DNA polymerase activity"/>
    <property type="evidence" value="ECO:0007669"/>
    <property type="project" value="UniProtKB-KW"/>
</dbReference>
<keyword evidence="3" id="KW-1185">Reference proteome</keyword>
<dbReference type="Pfam" id="PF13966">
    <property type="entry name" value="zf-RVT"/>
    <property type="match status" value="1"/>
</dbReference>